<dbReference type="GO" id="GO:0000176">
    <property type="term" value="C:nuclear exosome (RNase complex)"/>
    <property type="evidence" value="ECO:0007669"/>
    <property type="project" value="TreeGrafter"/>
</dbReference>
<dbReference type="InterPro" id="IPR002562">
    <property type="entry name" value="3'-5'_exonuclease_dom"/>
</dbReference>
<dbReference type="GO" id="GO:0071040">
    <property type="term" value="P:nuclear polyadenylation-dependent antisense transcript catabolic process"/>
    <property type="evidence" value="ECO:0007669"/>
    <property type="project" value="TreeGrafter"/>
</dbReference>
<feature type="region of interest" description="Disordered" evidence="1">
    <location>
        <begin position="108"/>
        <end position="131"/>
    </location>
</feature>
<dbReference type="GO" id="GO:0000467">
    <property type="term" value="P:exonucleolytic trimming to generate mature 3'-end of 5.8S rRNA from tricistronic rRNA transcript (SSU-rRNA, 5.8S rRNA, LSU-rRNA)"/>
    <property type="evidence" value="ECO:0007669"/>
    <property type="project" value="InterPro"/>
</dbReference>
<dbReference type="Proteomes" id="UP000045706">
    <property type="component" value="Unassembled WGS sequence"/>
</dbReference>
<sequence>VFHGAHMDMQWLQRDLGLYINGLFDTFFAAEILGYPQRSLAYLLKRFVDFDADKKYQMADWRIRPLPEEMFYYARSDTHYLLYIFDRIRNELLDASDRSKPETDIIQQVLQKSKGPETQNRSLAPMKRRAQ</sequence>
<feature type="non-terminal residue" evidence="3">
    <location>
        <position position="1"/>
    </location>
</feature>
<evidence type="ECO:0000313" key="3">
    <source>
        <dbReference type="EMBL" id="CRK15972.1"/>
    </source>
</evidence>
<dbReference type="GO" id="GO:0071051">
    <property type="term" value="P:poly(A)-dependent snoRNA 3'-end processing"/>
    <property type="evidence" value="ECO:0007669"/>
    <property type="project" value="TreeGrafter"/>
</dbReference>
<dbReference type="GO" id="GO:0005730">
    <property type="term" value="C:nucleolus"/>
    <property type="evidence" value="ECO:0007669"/>
    <property type="project" value="TreeGrafter"/>
</dbReference>
<reference evidence="4" key="1">
    <citation type="submission" date="2015-05" db="EMBL/GenBank/DDBJ databases">
        <authorList>
            <person name="Fogelqvist Johan"/>
        </authorList>
    </citation>
    <scope>NUCLEOTIDE SEQUENCE [LARGE SCALE GENOMIC DNA]</scope>
</reference>
<dbReference type="InterPro" id="IPR012337">
    <property type="entry name" value="RNaseH-like_sf"/>
</dbReference>
<evidence type="ECO:0000259" key="2">
    <source>
        <dbReference type="Pfam" id="PF01612"/>
    </source>
</evidence>
<dbReference type="InterPro" id="IPR036397">
    <property type="entry name" value="RNaseH_sf"/>
</dbReference>
<dbReference type="GO" id="GO:0003727">
    <property type="term" value="F:single-stranded RNA binding"/>
    <property type="evidence" value="ECO:0007669"/>
    <property type="project" value="TreeGrafter"/>
</dbReference>
<protein>
    <recommendedName>
        <fullName evidence="2">3'-5' exonuclease domain-containing protein</fullName>
    </recommendedName>
</protein>
<accession>A0A0G4L1U8</accession>
<evidence type="ECO:0000256" key="1">
    <source>
        <dbReference type="SAM" id="MobiDB-lite"/>
    </source>
</evidence>
<dbReference type="AlphaFoldDB" id="A0A0G4L1U8"/>
<name>A0A0G4L1U8_VERLO</name>
<dbReference type="GO" id="GO:0071044">
    <property type="term" value="P:histone mRNA catabolic process"/>
    <property type="evidence" value="ECO:0007669"/>
    <property type="project" value="TreeGrafter"/>
</dbReference>
<dbReference type="GO" id="GO:0071039">
    <property type="term" value="P:nuclear polyadenylation-dependent CUT catabolic process"/>
    <property type="evidence" value="ECO:0007669"/>
    <property type="project" value="TreeGrafter"/>
</dbReference>
<organism evidence="3 4">
    <name type="scientific">Verticillium longisporum</name>
    <name type="common">Verticillium dahliae var. longisporum</name>
    <dbReference type="NCBI Taxonomy" id="100787"/>
    <lineage>
        <taxon>Eukaryota</taxon>
        <taxon>Fungi</taxon>
        <taxon>Dikarya</taxon>
        <taxon>Ascomycota</taxon>
        <taxon>Pezizomycotina</taxon>
        <taxon>Sordariomycetes</taxon>
        <taxon>Hypocreomycetidae</taxon>
        <taxon>Glomerellales</taxon>
        <taxon>Plectosphaerellaceae</taxon>
        <taxon>Verticillium</taxon>
    </lineage>
</organism>
<dbReference type="Gene3D" id="3.30.420.10">
    <property type="entry name" value="Ribonuclease H-like superfamily/Ribonuclease H"/>
    <property type="match status" value="1"/>
</dbReference>
<gene>
    <name evidence="3" type="ORF">BN1723_010880</name>
</gene>
<dbReference type="Pfam" id="PF01612">
    <property type="entry name" value="DNA_pol_A_exo1"/>
    <property type="match status" value="1"/>
</dbReference>
<dbReference type="GO" id="GO:0071037">
    <property type="term" value="P:nuclear polyadenylation-dependent snRNA catabolic process"/>
    <property type="evidence" value="ECO:0007669"/>
    <property type="project" value="TreeGrafter"/>
</dbReference>
<feature type="compositionally biased region" description="Polar residues" evidence="1">
    <location>
        <begin position="108"/>
        <end position="122"/>
    </location>
</feature>
<dbReference type="EMBL" id="CVQI01006557">
    <property type="protein sequence ID" value="CRK15972.1"/>
    <property type="molecule type" value="Genomic_DNA"/>
</dbReference>
<dbReference type="PANTHER" id="PTHR12124">
    <property type="entry name" value="POLYMYOSITIS/SCLERODERMA AUTOANTIGEN-RELATED"/>
    <property type="match status" value="1"/>
</dbReference>
<feature type="domain" description="3'-5' exonuclease" evidence="2">
    <location>
        <begin position="1"/>
        <end position="92"/>
    </location>
</feature>
<dbReference type="GO" id="GO:0071035">
    <property type="term" value="P:nuclear polyadenylation-dependent rRNA catabolic process"/>
    <property type="evidence" value="ECO:0007669"/>
    <property type="project" value="TreeGrafter"/>
</dbReference>
<dbReference type="InterPro" id="IPR045092">
    <property type="entry name" value="Rrp6-like"/>
</dbReference>
<evidence type="ECO:0000313" key="4">
    <source>
        <dbReference type="Proteomes" id="UP000045706"/>
    </source>
</evidence>
<dbReference type="GO" id="GO:0071036">
    <property type="term" value="P:nuclear polyadenylation-dependent snoRNA catabolic process"/>
    <property type="evidence" value="ECO:0007669"/>
    <property type="project" value="TreeGrafter"/>
</dbReference>
<dbReference type="PANTHER" id="PTHR12124:SF47">
    <property type="entry name" value="EXOSOME COMPONENT 10"/>
    <property type="match status" value="1"/>
</dbReference>
<dbReference type="GO" id="GO:0000175">
    <property type="term" value="F:3'-5'-RNA exonuclease activity"/>
    <property type="evidence" value="ECO:0007669"/>
    <property type="project" value="InterPro"/>
</dbReference>
<dbReference type="GO" id="GO:0071038">
    <property type="term" value="P:TRAMP-dependent tRNA surveillance pathway"/>
    <property type="evidence" value="ECO:0007669"/>
    <property type="project" value="TreeGrafter"/>
</dbReference>
<dbReference type="SUPFAM" id="SSF53098">
    <property type="entry name" value="Ribonuclease H-like"/>
    <property type="match status" value="1"/>
</dbReference>
<proteinExistence type="predicted"/>